<name>A0A5C1QDB3_9SPIO</name>
<evidence type="ECO:0008006" key="4">
    <source>
        <dbReference type="Google" id="ProtNLM"/>
    </source>
</evidence>
<protein>
    <recommendedName>
        <fullName evidence="4">Prepilin-type N-terminal cleavage/methylation domain-containing protein</fullName>
    </recommendedName>
</protein>
<accession>A0A5C1QDB3</accession>
<keyword evidence="1" id="KW-1133">Transmembrane helix</keyword>
<keyword evidence="1" id="KW-0472">Membrane</keyword>
<keyword evidence="1" id="KW-0812">Transmembrane</keyword>
<dbReference type="Proteomes" id="UP000323824">
    <property type="component" value="Chromosome"/>
</dbReference>
<dbReference type="KEGG" id="sper:EW093_10180"/>
<feature type="transmembrane region" description="Helical" evidence="1">
    <location>
        <begin position="12"/>
        <end position="35"/>
    </location>
</feature>
<keyword evidence="3" id="KW-1185">Reference proteome</keyword>
<dbReference type="AlphaFoldDB" id="A0A5C1QDB3"/>
<gene>
    <name evidence="2" type="ORF">EW093_10180</name>
</gene>
<dbReference type="EMBL" id="CP035807">
    <property type="protein sequence ID" value="QEN05060.1"/>
    <property type="molecule type" value="Genomic_DNA"/>
</dbReference>
<organism evidence="2 3">
    <name type="scientific">Thiospirochaeta perfilievii</name>
    <dbReference type="NCBI Taxonomy" id="252967"/>
    <lineage>
        <taxon>Bacteria</taxon>
        <taxon>Pseudomonadati</taxon>
        <taxon>Spirochaetota</taxon>
        <taxon>Spirochaetia</taxon>
        <taxon>Spirochaetales</taxon>
        <taxon>Spirochaetaceae</taxon>
        <taxon>Thiospirochaeta</taxon>
    </lineage>
</organism>
<reference evidence="2 3" key="1">
    <citation type="submission" date="2019-02" db="EMBL/GenBank/DDBJ databases">
        <authorList>
            <person name="Fomenkov A."/>
            <person name="Dubinina G."/>
            <person name="Grabovich M."/>
            <person name="Vincze T."/>
            <person name="Roberts R.J."/>
        </authorList>
    </citation>
    <scope>NUCLEOTIDE SEQUENCE [LARGE SCALE GENOMIC DNA]</scope>
    <source>
        <strain evidence="2 3">P</strain>
    </source>
</reference>
<sequence length="158" mass="17997">MKSLFKIFFKDDGYTFIETFITILILGLLSTIIYINSSTIQSFTSSSVDKLIVKNDLLHLKLLLKEEASRVKQPWFLSQYNYTLEGGILTLNYYNGLKNNTLIITTGVEGIIVESEKKALYSSKNLTGDIDFKDGFILYTQDNIEFKFPLGVIIVQLD</sequence>
<evidence type="ECO:0000313" key="2">
    <source>
        <dbReference type="EMBL" id="QEN05060.1"/>
    </source>
</evidence>
<reference evidence="2 3" key="2">
    <citation type="submission" date="2019-09" db="EMBL/GenBank/DDBJ databases">
        <title>Complete Genome Sequence and Methylome Analysis of free living Spirochaetas.</title>
        <authorList>
            <person name="Leshcheva N."/>
            <person name="Mikheeva N."/>
        </authorList>
    </citation>
    <scope>NUCLEOTIDE SEQUENCE [LARGE SCALE GENOMIC DNA]</scope>
    <source>
        <strain evidence="2 3">P</strain>
    </source>
</reference>
<evidence type="ECO:0000256" key="1">
    <source>
        <dbReference type="SAM" id="Phobius"/>
    </source>
</evidence>
<proteinExistence type="predicted"/>
<dbReference type="RefSeq" id="WP_149568301.1">
    <property type="nucleotide sequence ID" value="NZ_CP035807.1"/>
</dbReference>
<evidence type="ECO:0000313" key="3">
    <source>
        <dbReference type="Proteomes" id="UP000323824"/>
    </source>
</evidence>